<proteinExistence type="predicted"/>
<evidence type="ECO:0000313" key="3">
    <source>
        <dbReference type="EMBL" id="MUN08948.1"/>
    </source>
</evidence>
<evidence type="ECO:0000259" key="2">
    <source>
        <dbReference type="Pfam" id="PF08000"/>
    </source>
</evidence>
<dbReference type="Pfam" id="PF08000">
    <property type="entry name" value="bPH_1"/>
    <property type="match status" value="1"/>
</dbReference>
<dbReference type="Gene3D" id="2.30.29.50">
    <property type="entry name" value="Bacterial Pleckstrin homology domain"/>
    <property type="match status" value="1"/>
</dbReference>
<gene>
    <name evidence="3" type="ORF">GLX25_17740</name>
</gene>
<dbReference type="AlphaFoldDB" id="A0A7C9HJY5"/>
<evidence type="ECO:0000313" key="4">
    <source>
        <dbReference type="Proteomes" id="UP000480122"/>
    </source>
</evidence>
<dbReference type="InterPro" id="IPR012544">
    <property type="entry name" value="PHb"/>
</dbReference>
<protein>
    <submittedName>
        <fullName evidence="3">PH domain-containing protein</fullName>
    </submittedName>
</protein>
<comment type="caution">
    <text evidence="3">The sequence shown here is derived from an EMBL/GenBank/DDBJ whole genome shotgun (WGS) entry which is preliminary data.</text>
</comment>
<dbReference type="CDD" id="cd13225">
    <property type="entry name" value="PH-like_bacteria"/>
    <property type="match status" value="1"/>
</dbReference>
<keyword evidence="4" id="KW-1185">Reference proteome</keyword>
<dbReference type="EMBL" id="WODA01000026">
    <property type="protein sequence ID" value="MUN08948.1"/>
    <property type="molecule type" value="Genomic_DNA"/>
</dbReference>
<accession>A0A7C9HJY5</accession>
<evidence type="ECO:0000256" key="1">
    <source>
        <dbReference type="SAM" id="MobiDB-lite"/>
    </source>
</evidence>
<dbReference type="Proteomes" id="UP000480122">
    <property type="component" value="Unassembled WGS sequence"/>
</dbReference>
<dbReference type="RefSeq" id="WP_166548992.1">
    <property type="nucleotide sequence ID" value="NZ_BAAAIA010000013.1"/>
</dbReference>
<dbReference type="InterPro" id="IPR037063">
    <property type="entry name" value="PHb_sf"/>
</dbReference>
<name>A0A7C9HJY5_9MICO</name>
<feature type="domain" description="Bacterial Pleckstrin homology" evidence="2">
    <location>
        <begin position="4"/>
        <end position="107"/>
    </location>
</feature>
<dbReference type="SUPFAM" id="SSF50729">
    <property type="entry name" value="PH domain-like"/>
    <property type="match status" value="1"/>
</dbReference>
<reference evidence="3 4" key="1">
    <citation type="submission" date="2019-11" db="EMBL/GenBank/DDBJ databases">
        <title>Agromyces kandeliae sp. nov., isolated from mangrove soil.</title>
        <authorList>
            <person name="Wang R."/>
        </authorList>
    </citation>
    <scope>NUCLEOTIDE SEQUENCE [LARGE SCALE GENOMIC DNA]</scope>
    <source>
        <strain evidence="3 4">JCM 11431</strain>
    </source>
</reference>
<feature type="region of interest" description="Disordered" evidence="1">
    <location>
        <begin position="109"/>
        <end position="160"/>
    </location>
</feature>
<sequence>MIDLQNGTIVKLSKADVASIEPSVPELYVGGESSMVAAKDMRDFIMFTNERIIALNVQGMTGTKRDTTSLPYSKIQAFSIETAGGFDGDAELEIWLSGLGRVRLKFAGTSTPATSRSSSGGRCCRRGAPSGERATGVACGPRNGVTTAPHSPPSDRPHET</sequence>
<organism evidence="3 4">
    <name type="scientific">Agromyces luteolus</name>
    <dbReference type="NCBI Taxonomy" id="88373"/>
    <lineage>
        <taxon>Bacteria</taxon>
        <taxon>Bacillati</taxon>
        <taxon>Actinomycetota</taxon>
        <taxon>Actinomycetes</taxon>
        <taxon>Micrococcales</taxon>
        <taxon>Microbacteriaceae</taxon>
        <taxon>Agromyces</taxon>
    </lineage>
</organism>